<proteinExistence type="predicted"/>
<feature type="non-terminal residue" evidence="2">
    <location>
        <position position="124"/>
    </location>
</feature>
<organism evidence="2">
    <name type="scientific">uncultured Blastococcus sp</name>
    <dbReference type="NCBI Taxonomy" id="217144"/>
    <lineage>
        <taxon>Bacteria</taxon>
        <taxon>Bacillati</taxon>
        <taxon>Actinomycetota</taxon>
        <taxon>Actinomycetes</taxon>
        <taxon>Geodermatophilales</taxon>
        <taxon>Geodermatophilaceae</taxon>
        <taxon>Blastococcus</taxon>
        <taxon>environmental samples</taxon>
    </lineage>
</organism>
<sequence length="124" mass="13538">ADRRGRDEVRRQRARAPVLRGTGPAHLRPERERAAPVPGVRHRAGALGAAALRRGAHEQGHRGADPVRVHRPRDAGDGHRADEAAGSDRPAGRRTDRSARPAGRGHHDRHGTHHRSARGRRSPV</sequence>
<feature type="compositionally biased region" description="Basic residues" evidence="1">
    <location>
        <begin position="103"/>
        <end position="124"/>
    </location>
</feature>
<dbReference type="AlphaFoldDB" id="A0A6J4IZ97"/>
<feature type="region of interest" description="Disordered" evidence="1">
    <location>
        <begin position="1"/>
        <end position="124"/>
    </location>
</feature>
<feature type="compositionally biased region" description="Basic and acidic residues" evidence="1">
    <location>
        <begin position="55"/>
        <end position="83"/>
    </location>
</feature>
<name>A0A6J4IZ97_9ACTN</name>
<feature type="non-terminal residue" evidence="2">
    <location>
        <position position="1"/>
    </location>
</feature>
<accession>A0A6J4IZ97</accession>
<gene>
    <name evidence="2" type="ORF">AVDCRST_MAG57-2868</name>
</gene>
<feature type="compositionally biased region" description="Basic and acidic residues" evidence="1">
    <location>
        <begin position="1"/>
        <end position="11"/>
    </location>
</feature>
<evidence type="ECO:0000256" key="1">
    <source>
        <dbReference type="SAM" id="MobiDB-lite"/>
    </source>
</evidence>
<protein>
    <submittedName>
        <fullName evidence="2">Transcriptional regulator, MerR family</fullName>
    </submittedName>
</protein>
<evidence type="ECO:0000313" key="2">
    <source>
        <dbReference type="EMBL" id="CAA9266319.1"/>
    </source>
</evidence>
<dbReference type="EMBL" id="CADCTI010000240">
    <property type="protein sequence ID" value="CAA9266319.1"/>
    <property type="molecule type" value="Genomic_DNA"/>
</dbReference>
<feature type="compositionally biased region" description="Basic and acidic residues" evidence="1">
    <location>
        <begin position="90"/>
        <end position="99"/>
    </location>
</feature>
<reference evidence="2" key="1">
    <citation type="submission" date="2020-02" db="EMBL/GenBank/DDBJ databases">
        <authorList>
            <person name="Meier V. D."/>
        </authorList>
    </citation>
    <scope>NUCLEOTIDE SEQUENCE</scope>
    <source>
        <strain evidence="2">AVDCRST_MAG57</strain>
    </source>
</reference>